<sequence>GLDFGSCTDPTMIFAGGLQSRPADEFTFLPSDNNDFGGEQSALNPAITANFICDTLVNVCDAGQDALDACSQAEAGVQAAGVRDQSVADAFNAALGF</sequence>
<dbReference type="OrthoDB" id="2141239at2759"/>
<proteinExistence type="predicted"/>
<dbReference type="AlphaFoldDB" id="A0A3N4J4D0"/>
<dbReference type="Proteomes" id="UP000276215">
    <property type="component" value="Unassembled WGS sequence"/>
</dbReference>
<organism evidence="1 2">
    <name type="scientific">Choiromyces venosus 120613-1</name>
    <dbReference type="NCBI Taxonomy" id="1336337"/>
    <lineage>
        <taxon>Eukaryota</taxon>
        <taxon>Fungi</taxon>
        <taxon>Dikarya</taxon>
        <taxon>Ascomycota</taxon>
        <taxon>Pezizomycotina</taxon>
        <taxon>Pezizomycetes</taxon>
        <taxon>Pezizales</taxon>
        <taxon>Tuberaceae</taxon>
        <taxon>Choiromyces</taxon>
    </lineage>
</organism>
<dbReference type="EMBL" id="ML120462">
    <property type="protein sequence ID" value="RPA93025.1"/>
    <property type="molecule type" value="Genomic_DNA"/>
</dbReference>
<evidence type="ECO:0000313" key="1">
    <source>
        <dbReference type="EMBL" id="RPA93025.1"/>
    </source>
</evidence>
<feature type="non-terminal residue" evidence="1">
    <location>
        <position position="97"/>
    </location>
</feature>
<name>A0A3N4J4D0_9PEZI</name>
<evidence type="ECO:0000313" key="2">
    <source>
        <dbReference type="Proteomes" id="UP000276215"/>
    </source>
</evidence>
<protein>
    <submittedName>
        <fullName evidence="1">Uncharacterized protein</fullName>
    </submittedName>
</protein>
<accession>A0A3N4J4D0</accession>
<feature type="non-terminal residue" evidence="1">
    <location>
        <position position="1"/>
    </location>
</feature>
<keyword evidence="2" id="KW-1185">Reference proteome</keyword>
<reference evidence="1 2" key="1">
    <citation type="journal article" date="2018" name="Nat. Ecol. Evol.">
        <title>Pezizomycetes genomes reveal the molecular basis of ectomycorrhizal truffle lifestyle.</title>
        <authorList>
            <person name="Murat C."/>
            <person name="Payen T."/>
            <person name="Noel B."/>
            <person name="Kuo A."/>
            <person name="Morin E."/>
            <person name="Chen J."/>
            <person name="Kohler A."/>
            <person name="Krizsan K."/>
            <person name="Balestrini R."/>
            <person name="Da Silva C."/>
            <person name="Montanini B."/>
            <person name="Hainaut M."/>
            <person name="Levati E."/>
            <person name="Barry K.W."/>
            <person name="Belfiori B."/>
            <person name="Cichocki N."/>
            <person name="Clum A."/>
            <person name="Dockter R.B."/>
            <person name="Fauchery L."/>
            <person name="Guy J."/>
            <person name="Iotti M."/>
            <person name="Le Tacon F."/>
            <person name="Lindquist E.A."/>
            <person name="Lipzen A."/>
            <person name="Malagnac F."/>
            <person name="Mello A."/>
            <person name="Molinier V."/>
            <person name="Miyauchi S."/>
            <person name="Poulain J."/>
            <person name="Riccioni C."/>
            <person name="Rubini A."/>
            <person name="Sitrit Y."/>
            <person name="Splivallo R."/>
            <person name="Traeger S."/>
            <person name="Wang M."/>
            <person name="Zifcakova L."/>
            <person name="Wipf D."/>
            <person name="Zambonelli A."/>
            <person name="Paolocci F."/>
            <person name="Nowrousian M."/>
            <person name="Ottonello S."/>
            <person name="Baldrian P."/>
            <person name="Spatafora J.W."/>
            <person name="Henrissat B."/>
            <person name="Nagy L.G."/>
            <person name="Aury J.M."/>
            <person name="Wincker P."/>
            <person name="Grigoriev I.V."/>
            <person name="Bonfante P."/>
            <person name="Martin F.M."/>
        </authorList>
    </citation>
    <scope>NUCLEOTIDE SEQUENCE [LARGE SCALE GENOMIC DNA]</scope>
    <source>
        <strain evidence="1 2">120613-1</strain>
    </source>
</reference>
<gene>
    <name evidence="1" type="ORF">L873DRAFT_1590672</name>
</gene>
<dbReference type="STRING" id="1336337.A0A3N4J4D0"/>